<dbReference type="PROSITE" id="PS00028">
    <property type="entry name" value="ZINC_FINGER_C2H2_1"/>
    <property type="match status" value="3"/>
</dbReference>
<name>A0A1I7WSS8_HETBA</name>
<feature type="region of interest" description="Disordered" evidence="2">
    <location>
        <begin position="1"/>
        <end position="37"/>
    </location>
</feature>
<dbReference type="GO" id="GO:0008270">
    <property type="term" value="F:zinc ion binding"/>
    <property type="evidence" value="ECO:0007669"/>
    <property type="project" value="UniProtKB-KW"/>
</dbReference>
<keyword evidence="1" id="KW-0862">Zinc</keyword>
<evidence type="ECO:0000313" key="4">
    <source>
        <dbReference type="Proteomes" id="UP000095283"/>
    </source>
</evidence>
<evidence type="ECO:0000256" key="2">
    <source>
        <dbReference type="SAM" id="MobiDB-lite"/>
    </source>
</evidence>
<dbReference type="Proteomes" id="UP000095283">
    <property type="component" value="Unplaced"/>
</dbReference>
<evidence type="ECO:0000259" key="3">
    <source>
        <dbReference type="PROSITE" id="PS50157"/>
    </source>
</evidence>
<dbReference type="PROSITE" id="PS50157">
    <property type="entry name" value="ZINC_FINGER_C2H2_2"/>
    <property type="match status" value="1"/>
</dbReference>
<dbReference type="PANTHER" id="PTHR33936">
    <property type="entry name" value="PROTEIN CBG17840"/>
    <property type="match status" value="1"/>
</dbReference>
<dbReference type="PANTHER" id="PTHR33936:SF25">
    <property type="entry name" value="C2H2-TYPE DOMAIN-CONTAINING PROTEIN"/>
    <property type="match status" value="1"/>
</dbReference>
<proteinExistence type="predicted"/>
<evidence type="ECO:0000256" key="1">
    <source>
        <dbReference type="PROSITE-ProRule" id="PRU00042"/>
    </source>
</evidence>
<feature type="domain" description="C2H2-type" evidence="3">
    <location>
        <begin position="345"/>
        <end position="373"/>
    </location>
</feature>
<dbReference type="InterPro" id="IPR052797">
    <property type="entry name" value="RegFact_GeneExpr_CellDeath"/>
</dbReference>
<accession>A0A1I7WSS8</accession>
<organism evidence="4 5">
    <name type="scientific">Heterorhabditis bacteriophora</name>
    <name type="common">Entomopathogenic nematode worm</name>
    <dbReference type="NCBI Taxonomy" id="37862"/>
    <lineage>
        <taxon>Eukaryota</taxon>
        <taxon>Metazoa</taxon>
        <taxon>Ecdysozoa</taxon>
        <taxon>Nematoda</taxon>
        <taxon>Chromadorea</taxon>
        <taxon>Rhabditida</taxon>
        <taxon>Rhabditina</taxon>
        <taxon>Rhabditomorpha</taxon>
        <taxon>Strongyloidea</taxon>
        <taxon>Heterorhabditidae</taxon>
        <taxon>Heterorhabditis</taxon>
    </lineage>
</organism>
<keyword evidence="1" id="KW-0479">Metal-binding</keyword>
<evidence type="ECO:0000313" key="5">
    <source>
        <dbReference type="WBParaSite" id="Hba_08147"/>
    </source>
</evidence>
<feature type="compositionally biased region" description="Acidic residues" evidence="2">
    <location>
        <begin position="16"/>
        <end position="26"/>
    </location>
</feature>
<reference evidence="5" key="1">
    <citation type="submission" date="2016-11" db="UniProtKB">
        <authorList>
            <consortium name="WormBaseParasite"/>
        </authorList>
    </citation>
    <scope>IDENTIFICATION</scope>
</reference>
<keyword evidence="1" id="KW-0863">Zinc-finger</keyword>
<keyword evidence="4" id="KW-1185">Reference proteome</keyword>
<dbReference type="InterPro" id="IPR013087">
    <property type="entry name" value="Znf_C2H2_type"/>
</dbReference>
<dbReference type="SMART" id="SM00355">
    <property type="entry name" value="ZnF_C2H2"/>
    <property type="match status" value="4"/>
</dbReference>
<dbReference type="WBParaSite" id="Hba_08147">
    <property type="protein sequence ID" value="Hba_08147"/>
    <property type="gene ID" value="Hba_08147"/>
</dbReference>
<dbReference type="AlphaFoldDB" id="A0A1I7WSS8"/>
<protein>
    <submittedName>
        <fullName evidence="5">C2H2-type domain-containing protein</fullName>
    </submittedName>
</protein>
<sequence>MVTSEFNNKAKIIKEEENDEYEDDEDKMINKPGQYLNPGVNEEEHIEIEAIDEDLDAVDAEVTSTIGAEEEVQEEIVQIEEPSMKCFEAKRAFEIRGSATAIVQPLTPLARIKLEPRSPSKSSSKSFPRLVNDESISGMGGSALKRLPIDHMHMGTKVMRKQQLIHTPKTRIATLHERMMAEVSRNGLVLETLNENGEVECGLCKYILQSETEMYEHIRAFHRKSLSKSQVVSGTLLCAHPHCSASFPDVGHLIAHLVAYHNQQQYRIRKITFNDISKFDISEIFKRIRFFLLTTIYVYFRRVAVIGCFAHLGHFKKPSWTAFSPETHDGRVGATRGPKGQTVSSRCKDCDLWFRSKTAMKKHWREVHDQRDYTGKQPMIECGDPDCDVVCDCMMTLCEHVAEAHKREDLVVEEYKRGVCVWRQIHVRNSRKHRVEYYLCHLSGYTNRLRRRRQPVILVEQQRNRHTKKMGRYCTAFMNVKINKRDGTVTMKGCLGHFGHTFDVRRLPVPDMVKKEITDLLLKGCTEDDVVTIIRGKSAENERGYYLQRYEVRNVVLKLQREGTLAKGIYRAL</sequence>